<feature type="compositionally biased region" description="Polar residues" evidence="3">
    <location>
        <begin position="192"/>
        <end position="201"/>
    </location>
</feature>
<evidence type="ECO:0000256" key="2">
    <source>
        <dbReference type="PROSITE-ProRule" id="PRU00192"/>
    </source>
</evidence>
<evidence type="ECO:0000259" key="6">
    <source>
        <dbReference type="PROSITE" id="PS50200"/>
    </source>
</evidence>
<evidence type="ECO:0000259" key="5">
    <source>
        <dbReference type="PROSITE" id="PS50105"/>
    </source>
</evidence>
<dbReference type="InterPro" id="IPR029071">
    <property type="entry name" value="Ubiquitin-like_domsf"/>
</dbReference>
<reference evidence="7" key="1">
    <citation type="submission" date="2023-03" db="EMBL/GenBank/DDBJ databases">
        <title>Massive genome expansion in bonnet fungi (Mycena s.s.) driven by repeated elements and novel gene families across ecological guilds.</title>
        <authorList>
            <consortium name="Lawrence Berkeley National Laboratory"/>
            <person name="Harder C.B."/>
            <person name="Miyauchi S."/>
            <person name="Viragh M."/>
            <person name="Kuo A."/>
            <person name="Thoen E."/>
            <person name="Andreopoulos B."/>
            <person name="Lu D."/>
            <person name="Skrede I."/>
            <person name="Drula E."/>
            <person name="Henrissat B."/>
            <person name="Morin E."/>
            <person name="Kohler A."/>
            <person name="Barry K."/>
            <person name="LaButti K."/>
            <person name="Morin E."/>
            <person name="Salamov A."/>
            <person name="Lipzen A."/>
            <person name="Mereny Z."/>
            <person name="Hegedus B."/>
            <person name="Baldrian P."/>
            <person name="Stursova M."/>
            <person name="Weitz H."/>
            <person name="Taylor A."/>
            <person name="Grigoriev I.V."/>
            <person name="Nagy L.G."/>
            <person name="Martin F."/>
            <person name="Kauserud H."/>
        </authorList>
    </citation>
    <scope>NUCLEOTIDE SEQUENCE</scope>
    <source>
        <strain evidence="7">CBHHK188m</strain>
    </source>
</reference>
<feature type="compositionally biased region" description="Polar residues" evidence="3">
    <location>
        <begin position="446"/>
        <end position="463"/>
    </location>
</feature>
<dbReference type="Gene3D" id="3.10.20.90">
    <property type="entry name" value="Phosphatidylinositol 3-kinase Catalytic Subunit, Chain A, domain 1"/>
    <property type="match status" value="1"/>
</dbReference>
<dbReference type="CDD" id="cd00174">
    <property type="entry name" value="SH3"/>
    <property type="match status" value="2"/>
</dbReference>
<keyword evidence="8" id="KW-1185">Reference proteome</keyword>
<proteinExistence type="predicted"/>
<dbReference type="SUPFAM" id="SSF50044">
    <property type="entry name" value="SH3-domain"/>
    <property type="match status" value="2"/>
</dbReference>
<feature type="domain" description="SH3" evidence="4">
    <location>
        <begin position="574"/>
        <end position="634"/>
    </location>
</feature>
<keyword evidence="7" id="KW-0808">Transferase</keyword>
<feature type="domain" description="Ras-associating" evidence="6">
    <location>
        <begin position="234"/>
        <end position="311"/>
    </location>
</feature>
<keyword evidence="1 2" id="KW-0728">SH3 domain</keyword>
<dbReference type="CDD" id="cd01786">
    <property type="entry name" value="RA_STE50"/>
    <property type="match status" value="1"/>
</dbReference>
<dbReference type="Pfam" id="PF00788">
    <property type="entry name" value="RA"/>
    <property type="match status" value="1"/>
</dbReference>
<dbReference type="Proteomes" id="UP001215280">
    <property type="component" value="Unassembled WGS sequence"/>
</dbReference>
<dbReference type="InterPro" id="IPR001660">
    <property type="entry name" value="SAM"/>
</dbReference>
<dbReference type="Gene3D" id="1.10.150.50">
    <property type="entry name" value="Transcription Factor, Ets-1"/>
    <property type="match status" value="1"/>
</dbReference>
<dbReference type="GO" id="GO:0016301">
    <property type="term" value="F:kinase activity"/>
    <property type="evidence" value="ECO:0007669"/>
    <property type="project" value="UniProtKB-KW"/>
</dbReference>
<dbReference type="SMART" id="SM00314">
    <property type="entry name" value="RA"/>
    <property type="match status" value="1"/>
</dbReference>
<evidence type="ECO:0000256" key="1">
    <source>
        <dbReference type="ARBA" id="ARBA00022443"/>
    </source>
</evidence>
<sequence length="678" mass="73790">MDSNTPERNIQEWDEHEVHIWLSSLGFSQYEPQIKEHSINGEVLCMLNQDTLKAVGVSTVGQRLAILKAVYLVKIAHNVPIQPDDYVPPSEASERFEGLTVDKLHVMIKDQGIRLHHLEEENRHLNHTLQLFVEDFNALRNSLGRSDENPSLRRQPSFKWAQYVRPQKSPTKPDIDSPHPSPQQLEHDLSYRNGQSSSSTPPDKPRGPQLTDSPSLGSTPAPPKTARTDSSELKSFKVSLEDPTWKVLPAALKKYRINNDNWENYAMFICYGSTGNRIERCLSYDEKPLLLFQKLKDAKKNPVFMLKHIKDIRSPIAVAQQKHAARKASSIMTNGTATTSVATLGHTAKAPSTSTSARTAHRPPRLEVDLSASGGSPAPGIATAVSPTPGWPELGLMSPAAERSAEEVVGSSAQHLSTSTANTTMSSSTLVANSNGGHESLKRGNTDPSEVTPNSSREMPPVSSSGISYAVAIYPYMAEQEDEFDVVVGDTFIILSRARGWWVVQRDPTGSGVVDADIVKQGWVPAGCLLETNVPVASAIAEATAAKSTASGSPEEPPETPVSKTPILPLSIISTSFPGIALMDYKKKGEEELDLVKDDALRVFKRYNHWSYAVKEEGGDRGWVPSWFIGKVATGPATPNTSAPPLTSSIMDDANQAQVSPMSSAFPAVQSSRSVAVN</sequence>
<dbReference type="GO" id="GO:0007165">
    <property type="term" value="P:signal transduction"/>
    <property type="evidence" value="ECO:0007669"/>
    <property type="project" value="InterPro"/>
</dbReference>
<dbReference type="InterPro" id="IPR000159">
    <property type="entry name" value="RA_dom"/>
</dbReference>
<dbReference type="SMART" id="SM00326">
    <property type="entry name" value="SH3"/>
    <property type="match status" value="2"/>
</dbReference>
<dbReference type="InterPro" id="IPR036028">
    <property type="entry name" value="SH3-like_dom_sf"/>
</dbReference>
<dbReference type="InterPro" id="IPR001452">
    <property type="entry name" value="SH3_domain"/>
</dbReference>
<dbReference type="SUPFAM" id="SSF54236">
    <property type="entry name" value="Ubiquitin-like"/>
    <property type="match status" value="1"/>
</dbReference>
<evidence type="ECO:0000313" key="8">
    <source>
        <dbReference type="Proteomes" id="UP001215280"/>
    </source>
</evidence>
<feature type="region of interest" description="Disordered" evidence="3">
    <location>
        <begin position="344"/>
        <end position="463"/>
    </location>
</feature>
<gene>
    <name evidence="7" type="ORF">DFH07DRAFT_924004</name>
</gene>
<name>A0AAD7IMY9_9AGAR</name>
<feature type="compositionally biased region" description="Low complexity" evidence="3">
    <location>
        <begin position="417"/>
        <end position="429"/>
    </location>
</feature>
<dbReference type="PROSITE" id="PS50200">
    <property type="entry name" value="RA"/>
    <property type="match status" value="1"/>
</dbReference>
<dbReference type="Pfam" id="PF07647">
    <property type="entry name" value="SAM_2"/>
    <property type="match status" value="1"/>
</dbReference>
<accession>A0AAD7IMY9</accession>
<dbReference type="AlphaFoldDB" id="A0AAD7IMY9"/>
<evidence type="ECO:0000313" key="7">
    <source>
        <dbReference type="EMBL" id="KAJ7746855.1"/>
    </source>
</evidence>
<evidence type="ECO:0000256" key="3">
    <source>
        <dbReference type="SAM" id="MobiDB-lite"/>
    </source>
</evidence>
<feature type="region of interest" description="Disordered" evidence="3">
    <location>
        <begin position="546"/>
        <end position="565"/>
    </location>
</feature>
<comment type="caution">
    <text evidence="7">The sequence shown here is derived from an EMBL/GenBank/DDBJ whole genome shotgun (WGS) entry which is preliminary data.</text>
</comment>
<organism evidence="7 8">
    <name type="scientific">Mycena maculata</name>
    <dbReference type="NCBI Taxonomy" id="230809"/>
    <lineage>
        <taxon>Eukaryota</taxon>
        <taxon>Fungi</taxon>
        <taxon>Dikarya</taxon>
        <taxon>Basidiomycota</taxon>
        <taxon>Agaricomycotina</taxon>
        <taxon>Agaricomycetes</taxon>
        <taxon>Agaricomycetidae</taxon>
        <taxon>Agaricales</taxon>
        <taxon>Marasmiineae</taxon>
        <taxon>Mycenaceae</taxon>
        <taxon>Mycena</taxon>
    </lineage>
</organism>
<dbReference type="PROSITE" id="PS50105">
    <property type="entry name" value="SAM_DOMAIN"/>
    <property type="match status" value="1"/>
</dbReference>
<protein>
    <submittedName>
        <fullName evidence="7">Protein kinase regulator</fullName>
    </submittedName>
</protein>
<dbReference type="InterPro" id="IPR013761">
    <property type="entry name" value="SAM/pointed_sf"/>
</dbReference>
<dbReference type="Pfam" id="PF00018">
    <property type="entry name" value="SH3_1"/>
    <property type="match status" value="2"/>
</dbReference>
<keyword evidence="7" id="KW-0418">Kinase</keyword>
<dbReference type="SMART" id="SM00454">
    <property type="entry name" value="SAM"/>
    <property type="match status" value="1"/>
</dbReference>
<dbReference type="PROSITE" id="PS50002">
    <property type="entry name" value="SH3"/>
    <property type="match status" value="2"/>
</dbReference>
<feature type="domain" description="SAM" evidence="5">
    <location>
        <begin position="13"/>
        <end position="76"/>
    </location>
</feature>
<dbReference type="EMBL" id="JARJLG010000096">
    <property type="protein sequence ID" value="KAJ7746855.1"/>
    <property type="molecule type" value="Genomic_DNA"/>
</dbReference>
<evidence type="ECO:0000259" key="4">
    <source>
        <dbReference type="PROSITE" id="PS50002"/>
    </source>
</evidence>
<dbReference type="SUPFAM" id="SSF47769">
    <property type="entry name" value="SAM/Pointed domain"/>
    <property type="match status" value="1"/>
</dbReference>
<feature type="domain" description="SH3" evidence="4">
    <location>
        <begin position="465"/>
        <end position="534"/>
    </location>
</feature>
<dbReference type="Gene3D" id="2.30.30.40">
    <property type="entry name" value="SH3 Domains"/>
    <property type="match status" value="2"/>
</dbReference>
<feature type="region of interest" description="Disordered" evidence="3">
    <location>
        <begin position="143"/>
        <end position="233"/>
    </location>
</feature>